<evidence type="ECO:0000313" key="2">
    <source>
        <dbReference type="EMBL" id="PSR24453.1"/>
    </source>
</evidence>
<evidence type="ECO:0000259" key="1">
    <source>
        <dbReference type="Pfam" id="PF13480"/>
    </source>
</evidence>
<dbReference type="EMBL" id="PXYX01000053">
    <property type="protein sequence ID" value="PSR24453.1"/>
    <property type="molecule type" value="Genomic_DNA"/>
</dbReference>
<feature type="domain" description="BioF2-like acetyltransferase" evidence="1">
    <location>
        <begin position="185"/>
        <end position="324"/>
    </location>
</feature>
<name>A0A2T2WQF8_SULTH</name>
<proteinExistence type="predicted"/>
<dbReference type="Proteomes" id="UP000242705">
    <property type="component" value="Unassembled WGS sequence"/>
</dbReference>
<dbReference type="AlphaFoldDB" id="A0A2T2WQF8"/>
<evidence type="ECO:0000313" key="3">
    <source>
        <dbReference type="Proteomes" id="UP000242705"/>
    </source>
</evidence>
<accession>A0A2T2WQF8</accession>
<sequence length="374" mass="43450">MAYKIDVVEDLALIGEQPWDDLVKVSGGSVFHSFRWLQAFKQGMPYRLDPYHIVARDGDRLVGIMPAYLTQGCPRLEAHRKYVLTKATYLREPMLLAHTLYSYYGGPLVRQADWELIRQLLIVFDDLARQLRVDVYGVVNVPEEQAMLRFLLAEMGYHVRYLSSTMHMSCAWTTFDEYLAQLKSKRRVFMRGIVRRAKAQGVTAQLTPKPQNLGTLVALSNNVLKEHRHRNTDLFPRTYWETLLEVMGDRLKFLLVRAPDGRVICFFAVLDAFETLTPWIAGIDYTTLKVYEPYHFAYVWLIKYAIEHKYHAVDMGRGSYRFKSRYGFQRRMLYLALKTPFPIMDVEVDRWSLDLSTYALARFAQHFAGSSGAS</sequence>
<gene>
    <name evidence="2" type="ORF">C7B47_14765</name>
</gene>
<dbReference type="InterPro" id="IPR038740">
    <property type="entry name" value="BioF2-like_GNAT_dom"/>
</dbReference>
<dbReference type="SUPFAM" id="SSF55729">
    <property type="entry name" value="Acyl-CoA N-acyltransferases (Nat)"/>
    <property type="match status" value="1"/>
</dbReference>
<comment type="caution">
    <text evidence="2">The sequence shown here is derived from an EMBL/GenBank/DDBJ whole genome shotgun (WGS) entry which is preliminary data.</text>
</comment>
<dbReference type="InterPro" id="IPR016181">
    <property type="entry name" value="Acyl_CoA_acyltransferase"/>
</dbReference>
<dbReference type="Pfam" id="PF13480">
    <property type="entry name" value="Acetyltransf_6"/>
    <property type="match status" value="1"/>
</dbReference>
<organism evidence="2 3">
    <name type="scientific">Sulfobacillus thermosulfidooxidans</name>
    <dbReference type="NCBI Taxonomy" id="28034"/>
    <lineage>
        <taxon>Bacteria</taxon>
        <taxon>Bacillati</taxon>
        <taxon>Bacillota</taxon>
        <taxon>Clostridia</taxon>
        <taxon>Eubacteriales</taxon>
        <taxon>Clostridiales Family XVII. Incertae Sedis</taxon>
        <taxon>Sulfobacillus</taxon>
    </lineage>
</organism>
<dbReference type="Gene3D" id="3.40.630.30">
    <property type="match status" value="1"/>
</dbReference>
<protein>
    <recommendedName>
        <fullName evidence="1">BioF2-like acetyltransferase domain-containing protein</fullName>
    </recommendedName>
</protein>
<reference evidence="2 3" key="1">
    <citation type="journal article" date="2014" name="BMC Genomics">
        <title>Comparison of environmental and isolate Sulfobacillus genomes reveals diverse carbon, sulfur, nitrogen, and hydrogen metabolisms.</title>
        <authorList>
            <person name="Justice N.B."/>
            <person name="Norman A."/>
            <person name="Brown C.T."/>
            <person name="Singh A."/>
            <person name="Thomas B.C."/>
            <person name="Banfield J.F."/>
        </authorList>
    </citation>
    <scope>NUCLEOTIDE SEQUENCE [LARGE SCALE GENOMIC DNA]</scope>
    <source>
        <strain evidence="2">AMDSBA5</strain>
    </source>
</reference>